<keyword evidence="2" id="KW-0238">DNA-binding</keyword>
<evidence type="ECO:0000313" key="7">
    <source>
        <dbReference type="Proteomes" id="UP000436694"/>
    </source>
</evidence>
<keyword evidence="3" id="KW-0804">Transcription</keyword>
<evidence type="ECO:0000256" key="3">
    <source>
        <dbReference type="ARBA" id="ARBA00023163"/>
    </source>
</evidence>
<keyword evidence="1" id="KW-0805">Transcription regulation</keyword>
<comment type="caution">
    <text evidence="6">The sequence shown here is derived from an EMBL/GenBank/DDBJ whole genome shotgun (WGS) entry which is preliminary data.</text>
</comment>
<reference evidence="6 7" key="1">
    <citation type="submission" date="2019-10" db="EMBL/GenBank/DDBJ databases">
        <title>Epibacterium sp. nov., isolated from seawater.</title>
        <authorList>
            <person name="Zhang X."/>
            <person name="Li N."/>
        </authorList>
    </citation>
    <scope>NUCLEOTIDE SEQUENCE [LARGE SCALE GENOMIC DNA]</scope>
    <source>
        <strain evidence="6 7">SM1969</strain>
    </source>
</reference>
<accession>A0A844B0N2</accession>
<proteinExistence type="predicted"/>
<dbReference type="Proteomes" id="UP000436694">
    <property type="component" value="Unassembled WGS sequence"/>
</dbReference>
<organism evidence="6 7">
    <name type="scientific">Tritonibacter aquimaris</name>
    <dbReference type="NCBI Taxonomy" id="2663379"/>
    <lineage>
        <taxon>Bacteria</taxon>
        <taxon>Pseudomonadati</taxon>
        <taxon>Pseudomonadota</taxon>
        <taxon>Alphaproteobacteria</taxon>
        <taxon>Rhodobacterales</taxon>
        <taxon>Paracoccaceae</taxon>
        <taxon>Tritonibacter</taxon>
    </lineage>
</organism>
<evidence type="ECO:0000259" key="5">
    <source>
        <dbReference type="PROSITE" id="PS01124"/>
    </source>
</evidence>
<dbReference type="AlphaFoldDB" id="A0A844B0N2"/>
<name>A0A844B0N2_9RHOB</name>
<keyword evidence="4" id="KW-0472">Membrane</keyword>
<dbReference type="SUPFAM" id="SSF52317">
    <property type="entry name" value="Class I glutamine amidotransferase-like"/>
    <property type="match status" value="1"/>
</dbReference>
<dbReference type="SMART" id="SM00342">
    <property type="entry name" value="HTH_ARAC"/>
    <property type="match status" value="1"/>
</dbReference>
<dbReference type="EMBL" id="WIXK01000008">
    <property type="protein sequence ID" value="MQY43852.1"/>
    <property type="molecule type" value="Genomic_DNA"/>
</dbReference>
<dbReference type="InterPro" id="IPR020449">
    <property type="entry name" value="Tscrpt_reg_AraC-type_HTH"/>
</dbReference>
<dbReference type="GO" id="GO:0043565">
    <property type="term" value="F:sequence-specific DNA binding"/>
    <property type="evidence" value="ECO:0007669"/>
    <property type="project" value="InterPro"/>
</dbReference>
<dbReference type="Gene3D" id="1.10.10.60">
    <property type="entry name" value="Homeodomain-like"/>
    <property type="match status" value="2"/>
</dbReference>
<dbReference type="CDD" id="cd03136">
    <property type="entry name" value="GATase1_AraC_ArgR_like"/>
    <property type="match status" value="1"/>
</dbReference>
<dbReference type="InterPro" id="IPR029062">
    <property type="entry name" value="Class_I_gatase-like"/>
</dbReference>
<dbReference type="PRINTS" id="PR00032">
    <property type="entry name" value="HTHARAC"/>
</dbReference>
<keyword evidence="7" id="KW-1185">Reference proteome</keyword>
<evidence type="ECO:0000256" key="2">
    <source>
        <dbReference type="ARBA" id="ARBA00023125"/>
    </source>
</evidence>
<keyword evidence="4" id="KW-1133">Transmembrane helix</keyword>
<dbReference type="Pfam" id="PF12833">
    <property type="entry name" value="HTH_18"/>
    <property type="match status" value="1"/>
</dbReference>
<sequence length="317" mass="34308">MNSPQKCITFEFVLLDAFSMLSVTAAIEPLRVANRMAGHGCYSWSIVSEDGSPVQASNGMVLDSQDRIGAGGRPDYSFVCAGLSMTAAHPTRLSAFLNRRAAAGVTMGAISMGTIFLARAGLLRNSRCTMHWEGQPAFRDEFPDIALSNAIFEIDGSIVTCAGGMSSFDMVMALIANNHDARLLRSISNQLQMDRTRSGVAVQSAGSEHIADTAPKQLHRAVLILSENMETPVAPLELAEAVGTSRRTLERLFLKYVGMTPSKFCKVQRLERAHDLLLHSNLPLLDIALATGFRSASYFSYAFSGYYGVSPSSLRSV</sequence>
<gene>
    <name evidence="6" type="ORF">GG681_14495</name>
</gene>
<dbReference type="InterPro" id="IPR009057">
    <property type="entry name" value="Homeodomain-like_sf"/>
</dbReference>
<dbReference type="InterPro" id="IPR018060">
    <property type="entry name" value="HTH_AraC"/>
</dbReference>
<dbReference type="PANTHER" id="PTHR43130">
    <property type="entry name" value="ARAC-FAMILY TRANSCRIPTIONAL REGULATOR"/>
    <property type="match status" value="1"/>
</dbReference>
<evidence type="ECO:0000256" key="4">
    <source>
        <dbReference type="SAM" id="Phobius"/>
    </source>
</evidence>
<dbReference type="PROSITE" id="PS01124">
    <property type="entry name" value="HTH_ARAC_FAMILY_2"/>
    <property type="match status" value="1"/>
</dbReference>
<feature type="transmembrane region" description="Helical" evidence="4">
    <location>
        <begin position="101"/>
        <end position="122"/>
    </location>
</feature>
<dbReference type="InterPro" id="IPR052158">
    <property type="entry name" value="INH-QAR"/>
</dbReference>
<dbReference type="Gene3D" id="3.40.50.880">
    <property type="match status" value="1"/>
</dbReference>
<protein>
    <submittedName>
        <fullName evidence="6">Helix-turn-helix domain-containing protein</fullName>
    </submittedName>
</protein>
<evidence type="ECO:0000256" key="1">
    <source>
        <dbReference type="ARBA" id="ARBA00023015"/>
    </source>
</evidence>
<dbReference type="SUPFAM" id="SSF46689">
    <property type="entry name" value="Homeodomain-like"/>
    <property type="match status" value="2"/>
</dbReference>
<dbReference type="Pfam" id="PF01965">
    <property type="entry name" value="DJ-1_PfpI"/>
    <property type="match status" value="1"/>
</dbReference>
<keyword evidence="4" id="KW-0812">Transmembrane</keyword>
<dbReference type="PANTHER" id="PTHR43130:SF3">
    <property type="entry name" value="HTH-TYPE TRANSCRIPTIONAL REGULATOR RV1931C"/>
    <property type="match status" value="1"/>
</dbReference>
<feature type="domain" description="HTH araC/xylS-type" evidence="5">
    <location>
        <begin position="219"/>
        <end position="317"/>
    </location>
</feature>
<dbReference type="RefSeq" id="WP_153548746.1">
    <property type="nucleotide sequence ID" value="NZ_WIXK01000008.1"/>
</dbReference>
<dbReference type="InterPro" id="IPR002818">
    <property type="entry name" value="DJ-1/PfpI"/>
</dbReference>
<evidence type="ECO:0000313" key="6">
    <source>
        <dbReference type="EMBL" id="MQY43852.1"/>
    </source>
</evidence>
<dbReference type="GO" id="GO:0003700">
    <property type="term" value="F:DNA-binding transcription factor activity"/>
    <property type="evidence" value="ECO:0007669"/>
    <property type="project" value="InterPro"/>
</dbReference>